<dbReference type="HOGENOM" id="CLU_2646838_0_0_9"/>
<dbReference type="KEGG" id="bcy:Bcer98_0927"/>
<gene>
    <name evidence="1" type="ordered locus">Bcer98_0927</name>
</gene>
<evidence type="ECO:0000313" key="2">
    <source>
        <dbReference type="Proteomes" id="UP000002300"/>
    </source>
</evidence>
<proteinExistence type="predicted"/>
<evidence type="ECO:0000313" key="1">
    <source>
        <dbReference type="EMBL" id="ABS21261.1"/>
    </source>
</evidence>
<protein>
    <recommendedName>
        <fullName evidence="3">Cytochrome C oxidase subunit III</fullName>
    </recommendedName>
</protein>
<name>A7GMA3_BACCN</name>
<dbReference type="AlphaFoldDB" id="A7GMA3"/>
<organism evidence="1 2">
    <name type="scientific">Bacillus cytotoxicus (strain DSM 22905 / CIP 110041 / 391-98 / NVH 391-98)</name>
    <dbReference type="NCBI Taxonomy" id="315749"/>
    <lineage>
        <taxon>Bacteria</taxon>
        <taxon>Bacillati</taxon>
        <taxon>Bacillota</taxon>
        <taxon>Bacilli</taxon>
        <taxon>Bacillales</taxon>
        <taxon>Bacillaceae</taxon>
        <taxon>Bacillus</taxon>
        <taxon>Bacillus cereus group</taxon>
    </lineage>
</organism>
<reference evidence="1 2" key="1">
    <citation type="journal article" date="2008" name="Chem. Biol. Interact.">
        <title>Extending the Bacillus cereus group genomics to putative food-borne pathogens of different toxicity.</title>
        <authorList>
            <person name="Lapidus A."/>
            <person name="Goltsman E."/>
            <person name="Auger S."/>
            <person name="Galleron N."/>
            <person name="Segurens B."/>
            <person name="Dossat C."/>
            <person name="Land M.L."/>
            <person name="Broussolle V."/>
            <person name="Brillard J."/>
            <person name="Guinebretiere M.H."/>
            <person name="Sanchis V."/>
            <person name="Nguen-The C."/>
            <person name="Lereclus D."/>
            <person name="Richardson P."/>
            <person name="Wincker P."/>
            <person name="Weissenbach J."/>
            <person name="Ehrlich S.D."/>
            <person name="Sorokin A."/>
        </authorList>
    </citation>
    <scope>NUCLEOTIDE SEQUENCE [LARGE SCALE GENOMIC DNA]</scope>
    <source>
        <strain evidence="2">DSM 22905 / CIP 110041 / 391-98 / NVH 391-98</strain>
    </source>
</reference>
<dbReference type="STRING" id="315749.Bcer98_0927"/>
<sequence>MGELDKQVVHMIKRIILQKRGEGYMRNHYQQNSYSAQQWHQYSAQQQMLQQQGFVKKKGCNCGKKNNKNNQPKGRY</sequence>
<accession>A7GMA3</accession>
<keyword evidence="2" id="KW-1185">Reference proteome</keyword>
<evidence type="ECO:0008006" key="3">
    <source>
        <dbReference type="Google" id="ProtNLM"/>
    </source>
</evidence>
<dbReference type="EMBL" id="CP000764">
    <property type="protein sequence ID" value="ABS21261.1"/>
    <property type="molecule type" value="Genomic_DNA"/>
</dbReference>
<dbReference type="Proteomes" id="UP000002300">
    <property type="component" value="Chromosome"/>
</dbReference>